<dbReference type="SMART" id="SM00862">
    <property type="entry name" value="Trans_reg_C"/>
    <property type="match status" value="1"/>
</dbReference>
<evidence type="ECO:0000256" key="4">
    <source>
        <dbReference type="ARBA" id="ARBA00023125"/>
    </source>
</evidence>
<dbReference type="Gene3D" id="6.10.250.690">
    <property type="match status" value="1"/>
</dbReference>
<evidence type="ECO:0000256" key="6">
    <source>
        <dbReference type="PROSITE-ProRule" id="PRU00169"/>
    </source>
</evidence>
<dbReference type="InterPro" id="IPR011006">
    <property type="entry name" value="CheY-like_superfamily"/>
</dbReference>
<evidence type="ECO:0000313" key="13">
    <source>
        <dbReference type="Proteomes" id="UP000050490"/>
    </source>
</evidence>
<dbReference type="Proteomes" id="UP000630864">
    <property type="component" value="Unassembled WGS sequence"/>
</dbReference>
<organism evidence="11 13">
    <name type="scientific">Pseudomonas amygdali pv. eriobotryae</name>
    <dbReference type="NCBI Taxonomy" id="129137"/>
    <lineage>
        <taxon>Bacteria</taxon>
        <taxon>Pseudomonadati</taxon>
        <taxon>Pseudomonadota</taxon>
        <taxon>Gammaproteobacteria</taxon>
        <taxon>Pseudomonadales</taxon>
        <taxon>Pseudomonadaceae</taxon>
        <taxon>Pseudomonas</taxon>
        <taxon>Pseudomonas amygdali</taxon>
    </lineage>
</organism>
<evidence type="ECO:0000313" key="11">
    <source>
        <dbReference type="EMBL" id="KPX24303.1"/>
    </source>
</evidence>
<keyword evidence="5" id="KW-0804">Transcription</keyword>
<comment type="caution">
    <text evidence="11">The sequence shown here is derived from an EMBL/GenBank/DDBJ whole genome shotgun (WGS) entry which is preliminary data.</text>
</comment>
<dbReference type="PROSITE" id="PS51755">
    <property type="entry name" value="OMPR_PHOB"/>
    <property type="match status" value="1"/>
</dbReference>
<dbReference type="Pfam" id="PF00486">
    <property type="entry name" value="Trans_reg_C"/>
    <property type="match status" value="1"/>
</dbReference>
<dbReference type="InterPro" id="IPR036388">
    <property type="entry name" value="WH-like_DNA-bd_sf"/>
</dbReference>
<dbReference type="Gene3D" id="3.40.50.2300">
    <property type="match status" value="1"/>
</dbReference>
<evidence type="ECO:0000256" key="7">
    <source>
        <dbReference type="PROSITE-ProRule" id="PRU01091"/>
    </source>
</evidence>
<name>A0A0N8RFW2_PSEA0</name>
<evidence type="ECO:0000313" key="10">
    <source>
        <dbReference type="EMBL" id="GFZ59679.1"/>
    </source>
</evidence>
<dbReference type="FunFam" id="1.10.10.10:FF:000005">
    <property type="entry name" value="Two-component system response regulator"/>
    <property type="match status" value="1"/>
</dbReference>
<dbReference type="EMBL" id="LJQI01000321">
    <property type="protein sequence ID" value="KPX24303.1"/>
    <property type="molecule type" value="Genomic_DNA"/>
</dbReference>
<keyword evidence="1 6" id="KW-0597">Phosphoprotein</keyword>
<evidence type="ECO:0000256" key="2">
    <source>
        <dbReference type="ARBA" id="ARBA00023012"/>
    </source>
</evidence>
<keyword evidence="3" id="KW-0805">Transcription regulation</keyword>
<gene>
    <name evidence="11" type="ORF">ALO70_03601</name>
    <name evidence="12" type="ORF">ALQ86_00099</name>
    <name evidence="10" type="ORF">PSE10A_21900</name>
</gene>
<accession>A0A0N8RFW2</accession>
<dbReference type="CDD" id="cd00383">
    <property type="entry name" value="trans_reg_C"/>
    <property type="match status" value="1"/>
</dbReference>
<dbReference type="GO" id="GO:0000156">
    <property type="term" value="F:phosphorelay response regulator activity"/>
    <property type="evidence" value="ECO:0007669"/>
    <property type="project" value="TreeGrafter"/>
</dbReference>
<evidence type="ECO:0000313" key="14">
    <source>
        <dbReference type="Proteomes" id="UP000272627"/>
    </source>
</evidence>
<dbReference type="Proteomes" id="UP000050490">
    <property type="component" value="Unassembled WGS sequence"/>
</dbReference>
<reference evidence="12 14" key="2">
    <citation type="submission" date="2018-08" db="EMBL/GenBank/DDBJ databases">
        <title>Recombination of ecologically and evolutionarily significant loci maintains genetic cohesion in the Pseudomonas syringae species complex.</title>
        <authorList>
            <person name="Dillon M."/>
            <person name="Thakur S."/>
            <person name="Almeida R.N.D."/>
            <person name="Weir B.S."/>
            <person name="Guttman D.S."/>
        </authorList>
    </citation>
    <scope>NUCLEOTIDE SEQUENCE [LARGE SCALE GENOMIC DNA]</scope>
    <source>
        <strain evidence="12 14">ICMP 8636</strain>
    </source>
</reference>
<keyword evidence="4 7" id="KW-0238">DNA-binding</keyword>
<reference evidence="11 13" key="1">
    <citation type="submission" date="2015-09" db="EMBL/GenBank/DDBJ databases">
        <title>Genome announcement of multiple Pseudomonas syringae strains.</title>
        <authorList>
            <person name="Thakur S."/>
            <person name="Wang P.W."/>
            <person name="Gong Y."/>
            <person name="Weir B.S."/>
            <person name="Guttman D.S."/>
        </authorList>
    </citation>
    <scope>NUCLEOTIDE SEQUENCE [LARGE SCALE GENOMIC DNA]</scope>
    <source>
        <strain evidence="11 13">ICMP4455</strain>
    </source>
</reference>
<dbReference type="SMART" id="SM00448">
    <property type="entry name" value="REC"/>
    <property type="match status" value="1"/>
</dbReference>
<dbReference type="PANTHER" id="PTHR48111">
    <property type="entry name" value="REGULATOR OF RPOS"/>
    <property type="match status" value="1"/>
</dbReference>
<dbReference type="PROSITE" id="PS50110">
    <property type="entry name" value="RESPONSE_REGULATORY"/>
    <property type="match status" value="1"/>
</dbReference>
<evidence type="ECO:0000256" key="5">
    <source>
        <dbReference type="ARBA" id="ARBA00023163"/>
    </source>
</evidence>
<dbReference type="InterPro" id="IPR001867">
    <property type="entry name" value="OmpR/PhoB-type_DNA-bd"/>
</dbReference>
<dbReference type="GO" id="GO:0032993">
    <property type="term" value="C:protein-DNA complex"/>
    <property type="evidence" value="ECO:0007669"/>
    <property type="project" value="TreeGrafter"/>
</dbReference>
<dbReference type="GO" id="GO:0006355">
    <property type="term" value="P:regulation of DNA-templated transcription"/>
    <property type="evidence" value="ECO:0007669"/>
    <property type="project" value="InterPro"/>
</dbReference>
<dbReference type="EMBL" id="RBOA01000018">
    <property type="protein sequence ID" value="RMM04036.1"/>
    <property type="molecule type" value="Genomic_DNA"/>
</dbReference>
<dbReference type="Gene3D" id="1.10.10.10">
    <property type="entry name" value="Winged helix-like DNA-binding domain superfamily/Winged helix DNA-binding domain"/>
    <property type="match status" value="1"/>
</dbReference>
<evidence type="ECO:0000256" key="3">
    <source>
        <dbReference type="ARBA" id="ARBA00023015"/>
    </source>
</evidence>
<dbReference type="Pfam" id="PF00072">
    <property type="entry name" value="Response_reg"/>
    <property type="match status" value="1"/>
</dbReference>
<feature type="modified residue" description="4-aspartylphosphate" evidence="6">
    <location>
        <position position="61"/>
    </location>
</feature>
<dbReference type="PANTHER" id="PTHR48111:SF76">
    <property type="entry name" value="TWO-COMPONENT RESPONSE REGULATOR"/>
    <property type="match status" value="1"/>
</dbReference>
<evidence type="ECO:0000256" key="1">
    <source>
        <dbReference type="ARBA" id="ARBA00022553"/>
    </source>
</evidence>
<dbReference type="EMBL" id="BMZW01000010">
    <property type="protein sequence ID" value="GFZ59679.1"/>
    <property type="molecule type" value="Genomic_DNA"/>
</dbReference>
<reference evidence="10" key="3">
    <citation type="submission" date="2020-09" db="EMBL/GenBank/DDBJ databases">
        <title>Pseudomonas syringae pv. eriobotryae genome sequence causing loquat canker disease.</title>
        <authorList>
            <person name="Fukuda S."/>
            <person name="Tashiro H."/>
            <person name="Nagano Y."/>
        </authorList>
    </citation>
    <scope>NUCLEOTIDE SEQUENCE</scope>
    <source>
        <strain evidence="10">AM001</strain>
    </source>
</reference>
<protein>
    <submittedName>
        <fullName evidence="11">DNA-binding heavy metal response regulator</fullName>
    </submittedName>
    <submittedName>
        <fullName evidence="10">DNA-binding response regulator</fullName>
    </submittedName>
</protein>
<dbReference type="AlphaFoldDB" id="A0A0N8RFW2"/>
<dbReference type="Proteomes" id="UP000272627">
    <property type="component" value="Unassembled WGS sequence"/>
</dbReference>
<dbReference type="InterPro" id="IPR001789">
    <property type="entry name" value="Sig_transdc_resp-reg_receiver"/>
</dbReference>
<evidence type="ECO:0000313" key="12">
    <source>
        <dbReference type="EMBL" id="RMM04036.1"/>
    </source>
</evidence>
<feature type="DNA-binding region" description="OmpR/PhoB-type" evidence="7">
    <location>
        <begin position="136"/>
        <end position="234"/>
    </location>
</feature>
<sequence>MNALIQAGTMTRILAIEDDAITAKEIVTELSNHGLEVDWVDNGRDGLARAVSGDYDLITLDRMLPEMDGLTIVTHLRAQGIATPILMISALSDVDERVRGLRAGGDDYLPKPFASDEMAARVEVLLRRSNPVSAGKTVLQVADLELNLISREACRGGEPLTLLPTEFKLLEFLMRNSGQIITRMMIFQEVWGYHFDPGTNLIDVHIGRLRKKIDQPGTAQLIQTVRGSGYVIAEPV</sequence>
<dbReference type="GO" id="GO:0005829">
    <property type="term" value="C:cytosol"/>
    <property type="evidence" value="ECO:0007669"/>
    <property type="project" value="TreeGrafter"/>
</dbReference>
<feature type="domain" description="OmpR/PhoB-type" evidence="9">
    <location>
        <begin position="136"/>
        <end position="234"/>
    </location>
</feature>
<dbReference type="SUPFAM" id="SSF52172">
    <property type="entry name" value="CheY-like"/>
    <property type="match status" value="1"/>
</dbReference>
<evidence type="ECO:0000259" key="9">
    <source>
        <dbReference type="PROSITE" id="PS51755"/>
    </source>
</evidence>
<dbReference type="InterPro" id="IPR039420">
    <property type="entry name" value="WalR-like"/>
</dbReference>
<evidence type="ECO:0000259" key="8">
    <source>
        <dbReference type="PROSITE" id="PS50110"/>
    </source>
</evidence>
<dbReference type="PATRIC" id="fig|129137.4.peg.5266"/>
<keyword evidence="2" id="KW-0902">Two-component regulatory system</keyword>
<feature type="domain" description="Response regulatory" evidence="8">
    <location>
        <begin position="12"/>
        <end position="126"/>
    </location>
</feature>
<dbReference type="GO" id="GO:0000976">
    <property type="term" value="F:transcription cis-regulatory region binding"/>
    <property type="evidence" value="ECO:0007669"/>
    <property type="project" value="TreeGrafter"/>
</dbReference>
<proteinExistence type="predicted"/>